<evidence type="ECO:0000256" key="5">
    <source>
        <dbReference type="ARBA" id="ARBA00022989"/>
    </source>
</evidence>
<dbReference type="PANTHER" id="PTHR22752:SF10">
    <property type="entry name" value="G-PROTEIN COUPLED RECEPTOR 161"/>
    <property type="match status" value="1"/>
</dbReference>
<comment type="similarity">
    <text evidence="14">Belongs to the G-protein coupled receptor 1 family.</text>
</comment>
<evidence type="ECO:0000256" key="16">
    <source>
        <dbReference type="SAM" id="Phobius"/>
    </source>
</evidence>
<keyword evidence="13" id="KW-0966">Cell projection</keyword>
<dbReference type="PROSITE" id="PS50262">
    <property type="entry name" value="G_PROTEIN_RECEP_F1_2"/>
    <property type="match status" value="1"/>
</dbReference>
<feature type="transmembrane region" description="Helical" evidence="16">
    <location>
        <begin position="148"/>
        <end position="167"/>
    </location>
</feature>
<dbReference type="GO" id="GO:0004930">
    <property type="term" value="F:G protein-coupled receptor activity"/>
    <property type="evidence" value="ECO:0007669"/>
    <property type="project" value="UniProtKB-KW"/>
</dbReference>
<feature type="domain" description="G-protein coupled receptors family 1 profile" evidence="17">
    <location>
        <begin position="45"/>
        <end position="167"/>
    </location>
</feature>
<dbReference type="PRINTS" id="PR00237">
    <property type="entry name" value="GPCRRHODOPSN"/>
</dbReference>
<evidence type="ECO:0000256" key="14">
    <source>
        <dbReference type="RuleBase" id="RU000688"/>
    </source>
</evidence>
<feature type="transmembrane region" description="Helical" evidence="16">
    <location>
        <begin position="66"/>
        <end position="88"/>
    </location>
</feature>
<keyword evidence="4 14" id="KW-0812">Transmembrane</keyword>
<keyword evidence="2" id="KW-0217">Developmental protein</keyword>
<comment type="subcellular location">
    <subcellularLocation>
        <location evidence="1">Cell projection</location>
        <location evidence="1">Cilium membrane</location>
        <topology evidence="1">Multi-pass membrane protein</topology>
    </subcellularLocation>
</comment>
<feature type="transmembrane region" description="Helical" evidence="16">
    <location>
        <begin position="33"/>
        <end position="54"/>
    </location>
</feature>
<keyword evidence="10 14" id="KW-0675">Receptor</keyword>
<evidence type="ECO:0000256" key="9">
    <source>
        <dbReference type="ARBA" id="ARBA00023157"/>
    </source>
</evidence>
<dbReference type="InterPro" id="IPR017452">
    <property type="entry name" value="GPCR_Rhodpsn_7TM"/>
</dbReference>
<reference evidence="18" key="1">
    <citation type="submission" date="2022-01" db="EMBL/GenBank/DDBJ databases">
        <authorList>
            <person name="Braso-Vives M."/>
        </authorList>
    </citation>
    <scope>NUCLEOTIDE SEQUENCE</scope>
</reference>
<name>A0A8J9Z970_BRALA</name>
<accession>A0A8J9Z970</accession>
<keyword evidence="8 16" id="KW-0472">Membrane</keyword>
<keyword evidence="9" id="KW-1015">Disulfide bond</keyword>
<evidence type="ECO:0000256" key="3">
    <source>
        <dbReference type="ARBA" id="ARBA00022475"/>
    </source>
</evidence>
<keyword evidence="7" id="KW-0969">Cilium</keyword>
<evidence type="ECO:0000256" key="7">
    <source>
        <dbReference type="ARBA" id="ARBA00023069"/>
    </source>
</evidence>
<evidence type="ECO:0000313" key="18">
    <source>
        <dbReference type="EMBL" id="CAH1249357.1"/>
    </source>
</evidence>
<evidence type="ECO:0000256" key="8">
    <source>
        <dbReference type="ARBA" id="ARBA00023136"/>
    </source>
</evidence>
<dbReference type="Pfam" id="PF00001">
    <property type="entry name" value="7tm_1"/>
    <property type="match status" value="1"/>
</dbReference>
<organism evidence="18 19">
    <name type="scientific">Branchiostoma lanceolatum</name>
    <name type="common">Common lancelet</name>
    <name type="synonym">Amphioxus lanceolatum</name>
    <dbReference type="NCBI Taxonomy" id="7740"/>
    <lineage>
        <taxon>Eukaryota</taxon>
        <taxon>Metazoa</taxon>
        <taxon>Chordata</taxon>
        <taxon>Cephalochordata</taxon>
        <taxon>Leptocardii</taxon>
        <taxon>Amphioxiformes</taxon>
        <taxon>Branchiostomatidae</taxon>
        <taxon>Branchiostoma</taxon>
    </lineage>
</organism>
<dbReference type="InterPro" id="IPR000276">
    <property type="entry name" value="GPCR_Rhodpsn"/>
</dbReference>
<dbReference type="Proteomes" id="UP000838412">
    <property type="component" value="Chromosome 17"/>
</dbReference>
<dbReference type="OrthoDB" id="5967898at2759"/>
<keyword evidence="12 14" id="KW-0807">Transducer</keyword>
<dbReference type="GO" id="GO:0060170">
    <property type="term" value="C:ciliary membrane"/>
    <property type="evidence" value="ECO:0007669"/>
    <property type="project" value="UniProtKB-SubCell"/>
</dbReference>
<proteinExistence type="inferred from homology"/>
<keyword evidence="6 14" id="KW-0297">G-protein coupled receptor</keyword>
<evidence type="ECO:0000256" key="1">
    <source>
        <dbReference type="ARBA" id="ARBA00004272"/>
    </source>
</evidence>
<evidence type="ECO:0000256" key="6">
    <source>
        <dbReference type="ARBA" id="ARBA00023040"/>
    </source>
</evidence>
<evidence type="ECO:0000256" key="13">
    <source>
        <dbReference type="ARBA" id="ARBA00023273"/>
    </source>
</evidence>
<protein>
    <submittedName>
        <fullName evidence="18">HCRTR2 protein</fullName>
    </submittedName>
</protein>
<keyword evidence="3" id="KW-1003">Cell membrane</keyword>
<evidence type="ECO:0000256" key="15">
    <source>
        <dbReference type="SAM" id="MobiDB-lite"/>
    </source>
</evidence>
<dbReference type="Gene3D" id="1.20.1070.10">
    <property type="entry name" value="Rhodopsin 7-helix transmembrane proteins"/>
    <property type="match status" value="1"/>
</dbReference>
<keyword evidence="5 16" id="KW-1133">Transmembrane helix</keyword>
<feature type="transmembrane region" description="Helical" evidence="16">
    <location>
        <begin position="108"/>
        <end position="127"/>
    </location>
</feature>
<keyword evidence="11" id="KW-0325">Glycoprotein</keyword>
<feature type="compositionally biased region" description="Low complexity" evidence="15">
    <location>
        <begin position="1"/>
        <end position="15"/>
    </location>
</feature>
<feature type="transmembrane region" description="Helical" evidence="16">
    <location>
        <begin position="173"/>
        <end position="198"/>
    </location>
</feature>
<keyword evidence="19" id="KW-1185">Reference proteome</keyword>
<sequence length="251" mass="27691">MNVTESPSLSTPTSLKNVTEPSDVATTGHGKTAALIIIMAASLVLNVLVIVVIFRRKTVLRTNHSTLILHMTLSELGLTVACMPLTILSVFDNGATLKGSMPLCMVNGFTSVTFPICSTMLLSIVSIDRYFAICKAVHYPTKLSPFRLKLVVTCVWMFSCLGAILILTHFACWLPYTIMFGGVVQGLPSWVLTLVMWGKAEGARPRGRPRRSWISDLKEWTSHSVNQMTKLAEDHQQWRAFTETYAAPTAD</sequence>
<evidence type="ECO:0000313" key="19">
    <source>
        <dbReference type="Proteomes" id="UP000838412"/>
    </source>
</evidence>
<dbReference type="SUPFAM" id="SSF81321">
    <property type="entry name" value="Family A G protein-coupled receptor-like"/>
    <property type="match status" value="1"/>
</dbReference>
<dbReference type="PANTHER" id="PTHR22752">
    <property type="entry name" value="G PROTEIN-COUPLED RECEPTOR"/>
    <property type="match status" value="1"/>
</dbReference>
<gene>
    <name evidence="18" type="primary">HCRTR2</name>
    <name evidence="18" type="ORF">BLAG_LOCUS10490</name>
</gene>
<feature type="region of interest" description="Disordered" evidence="15">
    <location>
        <begin position="1"/>
        <end position="26"/>
    </location>
</feature>
<dbReference type="PROSITE" id="PS00237">
    <property type="entry name" value="G_PROTEIN_RECEP_F1_1"/>
    <property type="match status" value="1"/>
</dbReference>
<dbReference type="CDD" id="cd00637">
    <property type="entry name" value="7tm_classA_rhodopsin-like"/>
    <property type="match status" value="1"/>
</dbReference>
<evidence type="ECO:0000256" key="12">
    <source>
        <dbReference type="ARBA" id="ARBA00023224"/>
    </source>
</evidence>
<evidence type="ECO:0000256" key="11">
    <source>
        <dbReference type="ARBA" id="ARBA00023180"/>
    </source>
</evidence>
<dbReference type="AlphaFoldDB" id="A0A8J9Z970"/>
<evidence type="ECO:0000259" key="17">
    <source>
        <dbReference type="PROSITE" id="PS50262"/>
    </source>
</evidence>
<evidence type="ECO:0000256" key="10">
    <source>
        <dbReference type="ARBA" id="ARBA00023170"/>
    </source>
</evidence>
<dbReference type="EMBL" id="OV696702">
    <property type="protein sequence ID" value="CAH1249357.1"/>
    <property type="molecule type" value="Genomic_DNA"/>
</dbReference>
<evidence type="ECO:0000256" key="4">
    <source>
        <dbReference type="ARBA" id="ARBA00022692"/>
    </source>
</evidence>
<dbReference type="GO" id="GO:0005768">
    <property type="term" value="C:endosome"/>
    <property type="evidence" value="ECO:0007669"/>
    <property type="project" value="TreeGrafter"/>
</dbReference>
<evidence type="ECO:0000256" key="2">
    <source>
        <dbReference type="ARBA" id="ARBA00022473"/>
    </source>
</evidence>